<dbReference type="PANTHER" id="PTHR42705">
    <property type="entry name" value="BIFUNCTIONAL NON-HOMOLOGOUS END JOINING PROTEIN LIGD"/>
    <property type="match status" value="1"/>
</dbReference>
<organism evidence="2 3">
    <name type="scientific">Amycolatopsis methanolica 239</name>
    <dbReference type="NCBI Taxonomy" id="1068978"/>
    <lineage>
        <taxon>Bacteria</taxon>
        <taxon>Bacillati</taxon>
        <taxon>Actinomycetota</taxon>
        <taxon>Actinomycetes</taxon>
        <taxon>Pseudonocardiales</taxon>
        <taxon>Pseudonocardiaceae</taxon>
        <taxon>Amycolatopsis</taxon>
        <taxon>Amycolatopsis methanolica group</taxon>
    </lineage>
</organism>
<dbReference type="NCBIfam" id="TIGR02778">
    <property type="entry name" value="ligD_pol"/>
    <property type="match status" value="1"/>
</dbReference>
<dbReference type="Gene3D" id="3.90.920.10">
    <property type="entry name" value="DNA primase, PRIM domain"/>
    <property type="match status" value="1"/>
</dbReference>
<reference evidence="2 3" key="1">
    <citation type="submission" date="2014-07" db="EMBL/GenBank/DDBJ databases">
        <title>Whole Genome Sequence of the Amycolatopsis methanolica 239.</title>
        <authorList>
            <person name="Tang B."/>
        </authorList>
    </citation>
    <scope>NUCLEOTIDE SEQUENCE [LARGE SCALE GENOMIC DNA]</scope>
    <source>
        <strain evidence="2 3">239</strain>
    </source>
</reference>
<dbReference type="RefSeq" id="WP_017987268.1">
    <property type="nucleotide sequence ID" value="NZ_AQUL01000001.1"/>
</dbReference>
<dbReference type="PATRIC" id="fig|1068978.7.peg.1385"/>
<dbReference type="InterPro" id="IPR033649">
    <property type="entry name" value="MtLigD_Pol-like"/>
</dbReference>
<gene>
    <name evidence="2" type="primary">lig</name>
    <name evidence="2" type="ORF">AMETH_1315</name>
</gene>
<sequence length="309" mass="33958">MAEDRVTVQVDGRRLSLSNLDKVLYPEAGFTKGQVIDYYARVAPVILPHLRDRALTFRRWPGGVQSNPFYEKDAGRHAPDWVKTAKIASGGRGQSSDVNAYPLVNDVPTLIWAANLAALELHAPQWTVGPRGARRNPDLLVFDLDPGEPATIVECCRVAERLRDLLAADGLRLYPKTSGSKGLQLYAAVKTATPEDTSAYAKAAAKKLAAETPGEVTAAMTKSLRPGKVFIDWSQNNPHKTTVAPYSLRGRPEPTVSTPVTWDEVEACRRPAQLKFLSDDVLDRVEEIGDLFEDLHDDPVKLPRARAGQ</sequence>
<dbReference type="InterPro" id="IPR052171">
    <property type="entry name" value="NHEJ_LigD"/>
</dbReference>
<keyword evidence="2" id="KW-0436">Ligase</keyword>
<dbReference type="AlphaFoldDB" id="A0A076MU87"/>
<dbReference type="eggNOG" id="COG3285">
    <property type="taxonomic scope" value="Bacteria"/>
</dbReference>
<evidence type="ECO:0000313" key="2">
    <source>
        <dbReference type="EMBL" id="AIJ21407.1"/>
    </source>
</evidence>
<evidence type="ECO:0000313" key="3">
    <source>
        <dbReference type="Proteomes" id="UP000062973"/>
    </source>
</evidence>
<dbReference type="KEGG" id="amq:AMETH_1315"/>
<evidence type="ECO:0000259" key="1">
    <source>
        <dbReference type="Pfam" id="PF21686"/>
    </source>
</evidence>
<proteinExistence type="predicted"/>
<dbReference type="PANTHER" id="PTHR42705:SF2">
    <property type="entry name" value="BIFUNCTIONAL NON-HOMOLOGOUS END JOINING PROTEIN LIGD"/>
    <property type="match status" value="1"/>
</dbReference>
<name>A0A076MU87_AMYME</name>
<dbReference type="Proteomes" id="UP000062973">
    <property type="component" value="Chromosome"/>
</dbReference>
<dbReference type="CDD" id="cd04863">
    <property type="entry name" value="MtLigD_Pol_like"/>
    <property type="match status" value="1"/>
</dbReference>
<keyword evidence="3" id="KW-1185">Reference proteome</keyword>
<dbReference type="Pfam" id="PF21686">
    <property type="entry name" value="LigD_Prim-Pol"/>
    <property type="match status" value="1"/>
</dbReference>
<dbReference type="InterPro" id="IPR014145">
    <property type="entry name" value="LigD_pol_dom"/>
</dbReference>
<dbReference type="HOGENOM" id="CLU_008325_1_2_11"/>
<feature type="domain" description="DNA ligase D polymerase" evidence="1">
    <location>
        <begin position="31"/>
        <end position="292"/>
    </location>
</feature>
<accession>A0A076MU87</accession>
<dbReference type="OrthoDB" id="9802472at2"/>
<dbReference type="STRING" id="1068978.AMETH_1315"/>
<dbReference type="GO" id="GO:0016874">
    <property type="term" value="F:ligase activity"/>
    <property type="evidence" value="ECO:0007669"/>
    <property type="project" value="UniProtKB-KW"/>
</dbReference>
<dbReference type="EMBL" id="CP009110">
    <property type="protein sequence ID" value="AIJ21407.1"/>
    <property type="molecule type" value="Genomic_DNA"/>
</dbReference>
<protein>
    <submittedName>
        <fullName evidence="2">ATP-dependent DNA ligase</fullName>
    </submittedName>
</protein>